<sequence length="65" mass="7404">MNLPVFWSVFAAILVVLEFWAVIRVVKSDASRESKCLWILMLVFVPVISLLAWLFVGPKTRAVRA</sequence>
<evidence type="ECO:0000256" key="6">
    <source>
        <dbReference type="SAM" id="Phobius"/>
    </source>
</evidence>
<dbReference type="PATRIC" id="fig|317.175.peg.4275"/>
<organism evidence="8 9">
    <name type="scientific">Pseudomonas syringae</name>
    <dbReference type="NCBI Taxonomy" id="317"/>
    <lineage>
        <taxon>Bacteria</taxon>
        <taxon>Pseudomonadati</taxon>
        <taxon>Pseudomonadota</taxon>
        <taxon>Gammaproteobacteria</taxon>
        <taxon>Pseudomonadales</taxon>
        <taxon>Pseudomonadaceae</taxon>
        <taxon>Pseudomonas</taxon>
    </lineage>
</organism>
<keyword evidence="4 6" id="KW-1133">Transmembrane helix</keyword>
<keyword evidence="3 6" id="KW-0812">Transmembrane</keyword>
<feature type="transmembrane region" description="Helical" evidence="6">
    <location>
        <begin position="6"/>
        <end position="25"/>
    </location>
</feature>
<protein>
    <recommendedName>
        <fullName evidence="7">Cardiolipin synthase N-terminal domain-containing protein</fullName>
    </recommendedName>
</protein>
<keyword evidence="2" id="KW-1003">Cell membrane</keyword>
<name>A0A085VCZ7_PSESX</name>
<keyword evidence="5 6" id="KW-0472">Membrane</keyword>
<evidence type="ECO:0000256" key="3">
    <source>
        <dbReference type="ARBA" id="ARBA00022692"/>
    </source>
</evidence>
<evidence type="ECO:0000256" key="2">
    <source>
        <dbReference type="ARBA" id="ARBA00022475"/>
    </source>
</evidence>
<gene>
    <name evidence="8" type="ORF">IV01_20485</name>
</gene>
<reference evidence="8 9" key="1">
    <citation type="submission" date="2014-07" db="EMBL/GenBank/DDBJ databases">
        <title>Draft Genome Sequences of Environmental Pseudomonas syringae strains.</title>
        <authorList>
            <person name="Baltrus D.A."/>
            <person name="Berge O."/>
            <person name="Morris C."/>
        </authorList>
    </citation>
    <scope>NUCLEOTIDE SEQUENCE [LARGE SCALE GENOMIC DNA]</scope>
    <source>
        <strain evidence="8 9">GAW0119</strain>
    </source>
</reference>
<keyword evidence="9" id="KW-1185">Reference proteome</keyword>
<comment type="subcellular location">
    <subcellularLocation>
        <location evidence="1">Cell membrane</location>
        <topology evidence="1">Multi-pass membrane protein</topology>
    </subcellularLocation>
</comment>
<evidence type="ECO:0000256" key="1">
    <source>
        <dbReference type="ARBA" id="ARBA00004651"/>
    </source>
</evidence>
<dbReference type="Proteomes" id="UP000028631">
    <property type="component" value="Unassembled WGS sequence"/>
</dbReference>
<proteinExistence type="predicted"/>
<evidence type="ECO:0000256" key="5">
    <source>
        <dbReference type="ARBA" id="ARBA00023136"/>
    </source>
</evidence>
<feature type="transmembrane region" description="Helical" evidence="6">
    <location>
        <begin position="37"/>
        <end position="56"/>
    </location>
</feature>
<evidence type="ECO:0000313" key="8">
    <source>
        <dbReference type="EMBL" id="KFE53310.1"/>
    </source>
</evidence>
<comment type="caution">
    <text evidence="8">The sequence shown here is derived from an EMBL/GenBank/DDBJ whole genome shotgun (WGS) entry which is preliminary data.</text>
</comment>
<dbReference type="EMBL" id="JPQU01000063">
    <property type="protein sequence ID" value="KFE53310.1"/>
    <property type="molecule type" value="Genomic_DNA"/>
</dbReference>
<dbReference type="AlphaFoldDB" id="A0A085VCZ7"/>
<dbReference type="OrthoDB" id="8455471at2"/>
<accession>A0A085VCZ7</accession>
<dbReference type="Pfam" id="PF13396">
    <property type="entry name" value="PLDc_N"/>
    <property type="match status" value="1"/>
</dbReference>
<dbReference type="InterPro" id="IPR027379">
    <property type="entry name" value="CLS_N"/>
</dbReference>
<dbReference type="GO" id="GO:0005886">
    <property type="term" value="C:plasma membrane"/>
    <property type="evidence" value="ECO:0007669"/>
    <property type="project" value="UniProtKB-SubCell"/>
</dbReference>
<evidence type="ECO:0000313" key="9">
    <source>
        <dbReference type="Proteomes" id="UP000028631"/>
    </source>
</evidence>
<feature type="domain" description="Cardiolipin synthase N-terminal" evidence="7">
    <location>
        <begin position="19"/>
        <end position="58"/>
    </location>
</feature>
<evidence type="ECO:0000256" key="4">
    <source>
        <dbReference type="ARBA" id="ARBA00022989"/>
    </source>
</evidence>
<evidence type="ECO:0000259" key="7">
    <source>
        <dbReference type="Pfam" id="PF13396"/>
    </source>
</evidence>